<name>A0A5D3BEW3_CUCMM</name>
<sequence length="175" mass="19787">MFLEFNEDLNTVGGSSSVGDNLKLFNHLQLLGDIHISTLGVGESATLGGLTLEENTLRSSRAIYRIVEHQMLTCFKEFRGNCHKHFKMNSDPNPQHILVGRAIIDEKPAKQKQPYNHSSGSKSFLQDSTSSLSNKVCQLIVWSYSSKHTFKMECSYNRQLGMHIIKYWNSSHSLP</sequence>
<evidence type="ECO:0000313" key="4">
    <source>
        <dbReference type="Proteomes" id="UP000321947"/>
    </source>
</evidence>
<reference evidence="3 4" key="1">
    <citation type="submission" date="2019-08" db="EMBL/GenBank/DDBJ databases">
        <title>Draft genome sequences of two oriental melons (Cucumis melo L. var makuwa).</title>
        <authorList>
            <person name="Kwon S.-Y."/>
        </authorList>
    </citation>
    <scope>NUCLEOTIDE SEQUENCE [LARGE SCALE GENOMIC DNA]</scope>
    <source>
        <strain evidence="4">cv. Chang Bougi</strain>
        <strain evidence="3">cv. SW 3</strain>
        <tissue evidence="2">Leaf</tissue>
    </source>
</reference>
<dbReference type="EMBL" id="SSTE01005668">
    <property type="protein sequence ID" value="KAA0060250.1"/>
    <property type="molecule type" value="Genomic_DNA"/>
</dbReference>
<dbReference type="Proteomes" id="UP000321393">
    <property type="component" value="Unassembled WGS sequence"/>
</dbReference>
<comment type="caution">
    <text evidence="2">The sequence shown here is derived from an EMBL/GenBank/DDBJ whole genome shotgun (WGS) entry which is preliminary data.</text>
</comment>
<organism evidence="2 4">
    <name type="scientific">Cucumis melo var. makuwa</name>
    <name type="common">Oriental melon</name>
    <dbReference type="NCBI Taxonomy" id="1194695"/>
    <lineage>
        <taxon>Eukaryota</taxon>
        <taxon>Viridiplantae</taxon>
        <taxon>Streptophyta</taxon>
        <taxon>Embryophyta</taxon>
        <taxon>Tracheophyta</taxon>
        <taxon>Spermatophyta</taxon>
        <taxon>Magnoliopsida</taxon>
        <taxon>eudicotyledons</taxon>
        <taxon>Gunneridae</taxon>
        <taxon>Pentapetalae</taxon>
        <taxon>rosids</taxon>
        <taxon>fabids</taxon>
        <taxon>Cucurbitales</taxon>
        <taxon>Cucurbitaceae</taxon>
        <taxon>Benincaseae</taxon>
        <taxon>Cucumis</taxon>
    </lineage>
</organism>
<protein>
    <submittedName>
        <fullName evidence="2">CACTA en-spm transposon protein</fullName>
    </submittedName>
</protein>
<dbReference type="AlphaFoldDB" id="A0A5D3BEW3"/>
<accession>A0A5D3BEW3</accession>
<evidence type="ECO:0000313" key="3">
    <source>
        <dbReference type="Proteomes" id="UP000321393"/>
    </source>
</evidence>
<evidence type="ECO:0000313" key="1">
    <source>
        <dbReference type="EMBL" id="KAA0060250.1"/>
    </source>
</evidence>
<gene>
    <name evidence="2" type="ORF">E5676_scaffold639G00080</name>
    <name evidence="1" type="ORF">E6C27_scaffold22G00110</name>
</gene>
<evidence type="ECO:0000313" key="2">
    <source>
        <dbReference type="EMBL" id="TYJ97614.1"/>
    </source>
</evidence>
<dbReference type="EMBL" id="SSTD01018685">
    <property type="protein sequence ID" value="TYJ97614.1"/>
    <property type="molecule type" value="Genomic_DNA"/>
</dbReference>
<proteinExistence type="predicted"/>
<dbReference type="Proteomes" id="UP000321947">
    <property type="component" value="Unassembled WGS sequence"/>
</dbReference>